<dbReference type="PANTHER" id="PTHR45969:SF69">
    <property type="entry name" value="FINGER DOMAIN PROTEIN, PUTATIVE (AFU_ORTHOLOGUE AFUA_3G12190)-RELATED"/>
    <property type="match status" value="1"/>
</dbReference>
<dbReference type="Pfam" id="PF13639">
    <property type="entry name" value="zf-RING_2"/>
    <property type="match status" value="1"/>
</dbReference>
<keyword evidence="2 4" id="KW-0863">Zinc-finger</keyword>
<evidence type="ECO:0000313" key="8">
    <source>
        <dbReference type="Proteomes" id="UP000604046"/>
    </source>
</evidence>
<dbReference type="GO" id="GO:0008270">
    <property type="term" value="F:zinc ion binding"/>
    <property type="evidence" value="ECO:0007669"/>
    <property type="project" value="UniProtKB-KW"/>
</dbReference>
<evidence type="ECO:0000259" key="6">
    <source>
        <dbReference type="PROSITE" id="PS50089"/>
    </source>
</evidence>
<reference evidence="7" key="1">
    <citation type="submission" date="2021-02" db="EMBL/GenBank/DDBJ databases">
        <authorList>
            <person name="Dougan E. K."/>
            <person name="Rhodes N."/>
            <person name="Thang M."/>
            <person name="Chan C."/>
        </authorList>
    </citation>
    <scope>NUCLEOTIDE SEQUENCE</scope>
</reference>
<keyword evidence="1" id="KW-0479">Metal-binding</keyword>
<keyword evidence="8" id="KW-1185">Reference proteome</keyword>
<feature type="domain" description="RING-type" evidence="6">
    <location>
        <begin position="436"/>
        <end position="488"/>
    </location>
</feature>
<evidence type="ECO:0000256" key="1">
    <source>
        <dbReference type="ARBA" id="ARBA00022723"/>
    </source>
</evidence>
<feature type="compositionally biased region" description="Polar residues" evidence="5">
    <location>
        <begin position="146"/>
        <end position="156"/>
    </location>
</feature>
<dbReference type="EMBL" id="CAJNDS010001424">
    <property type="protein sequence ID" value="CAE7258960.1"/>
    <property type="molecule type" value="Genomic_DNA"/>
</dbReference>
<feature type="compositionally biased region" description="Polar residues" evidence="5">
    <location>
        <begin position="988"/>
        <end position="1006"/>
    </location>
</feature>
<accession>A0A812M726</accession>
<dbReference type="SMART" id="SM00184">
    <property type="entry name" value="RING"/>
    <property type="match status" value="1"/>
</dbReference>
<evidence type="ECO:0000256" key="4">
    <source>
        <dbReference type="PROSITE-ProRule" id="PRU00175"/>
    </source>
</evidence>
<dbReference type="InterPro" id="IPR013083">
    <property type="entry name" value="Znf_RING/FYVE/PHD"/>
</dbReference>
<dbReference type="GO" id="GO:0016567">
    <property type="term" value="P:protein ubiquitination"/>
    <property type="evidence" value="ECO:0007669"/>
    <property type="project" value="TreeGrafter"/>
</dbReference>
<feature type="region of interest" description="Disordered" evidence="5">
    <location>
        <begin position="504"/>
        <end position="556"/>
    </location>
</feature>
<dbReference type="PROSITE" id="PS50089">
    <property type="entry name" value="ZF_RING_2"/>
    <property type="match status" value="1"/>
</dbReference>
<gene>
    <name evidence="7" type="ORF">SNAT2548_LOCUS13486</name>
</gene>
<dbReference type="PANTHER" id="PTHR45969">
    <property type="entry name" value="RING ZINC FINGER PROTEIN-RELATED"/>
    <property type="match status" value="1"/>
</dbReference>
<keyword evidence="3" id="KW-0862">Zinc</keyword>
<evidence type="ECO:0000313" key="7">
    <source>
        <dbReference type="EMBL" id="CAE7258960.1"/>
    </source>
</evidence>
<feature type="region of interest" description="Disordered" evidence="5">
    <location>
        <begin position="146"/>
        <end position="170"/>
    </location>
</feature>
<evidence type="ECO:0000256" key="3">
    <source>
        <dbReference type="ARBA" id="ARBA00022833"/>
    </source>
</evidence>
<name>A0A812M726_9DINO</name>
<dbReference type="SUPFAM" id="SSF57850">
    <property type="entry name" value="RING/U-box"/>
    <property type="match status" value="1"/>
</dbReference>
<protein>
    <recommendedName>
        <fullName evidence="6">RING-type domain-containing protein</fullName>
    </recommendedName>
</protein>
<feature type="compositionally biased region" description="Polar residues" evidence="5">
    <location>
        <begin position="1015"/>
        <end position="1034"/>
    </location>
</feature>
<feature type="compositionally biased region" description="Low complexity" evidence="5">
    <location>
        <begin position="403"/>
        <end position="416"/>
    </location>
</feature>
<evidence type="ECO:0000256" key="2">
    <source>
        <dbReference type="ARBA" id="ARBA00022771"/>
    </source>
</evidence>
<dbReference type="OrthoDB" id="9984778at2759"/>
<feature type="compositionally biased region" description="Basic and acidic residues" evidence="5">
    <location>
        <begin position="417"/>
        <end position="426"/>
    </location>
</feature>
<dbReference type="InterPro" id="IPR001841">
    <property type="entry name" value="Znf_RING"/>
</dbReference>
<feature type="region of interest" description="Disordered" evidence="5">
    <location>
        <begin position="316"/>
        <end position="338"/>
    </location>
</feature>
<dbReference type="Proteomes" id="UP000604046">
    <property type="component" value="Unassembled WGS sequence"/>
</dbReference>
<comment type="caution">
    <text evidence="7">The sequence shown here is derived from an EMBL/GenBank/DDBJ whole genome shotgun (WGS) entry which is preliminary data.</text>
</comment>
<proteinExistence type="predicted"/>
<dbReference type="Gene3D" id="3.30.40.10">
    <property type="entry name" value="Zinc/RING finger domain, C3HC4 (zinc finger)"/>
    <property type="match status" value="1"/>
</dbReference>
<organism evidence="7 8">
    <name type="scientific">Symbiodinium natans</name>
    <dbReference type="NCBI Taxonomy" id="878477"/>
    <lineage>
        <taxon>Eukaryota</taxon>
        <taxon>Sar</taxon>
        <taxon>Alveolata</taxon>
        <taxon>Dinophyceae</taxon>
        <taxon>Suessiales</taxon>
        <taxon>Symbiodiniaceae</taxon>
        <taxon>Symbiodinium</taxon>
    </lineage>
</organism>
<dbReference type="GO" id="GO:0061630">
    <property type="term" value="F:ubiquitin protein ligase activity"/>
    <property type="evidence" value="ECO:0007669"/>
    <property type="project" value="TreeGrafter"/>
</dbReference>
<evidence type="ECO:0000256" key="5">
    <source>
        <dbReference type="SAM" id="MobiDB-lite"/>
    </source>
</evidence>
<feature type="compositionally biased region" description="Polar residues" evidence="5">
    <location>
        <begin position="316"/>
        <end position="328"/>
    </location>
</feature>
<sequence>MHLTRYAKHSFAASEEEGLSARFAPLDEENRLRAVQDLLSFSRRQGETIDALISRFDITRQMAHREGGGAISIETAALILLRACAVTSEQFQTLTQPFGLRLPMSDPESQQMCHHLRRLAHIVERHPNNIASGLRQHSHFSQTYLAEADTGSSHSSEPWLHQPRSGDWSNPGGMGSLNQTDWAFQATVTEGGYSETDSATSSDQDEPIAMDDLQGMTNSQADEYLFGQYQQAKKRWRRFTGKPVRALRRTLHRKGKGKGKRGRTVSLCVAAPAGQRTICVQDALVGATVRLAPPLRTADVQGPSGSLGSTMQQNIAQVQAHQLQSRNPSRSHRGSDSVPSVFMQFSGIAHNTPYQEASQAHAGTMFQQSQVPTFQAAPVAPPYTQLTSMFGQVHALRSEESASRAAARQSIAAGGAEHTDAEEPRRSAFQGFVSSCTVCLEEFSPGDEVCRMRCGHVFHTMCVGELAAQNEIEVDPQGLVRIVCPNCRTTTQVLRAWRYPALSGMHTPPTQESDAQAEPDSGGTPVRDGEGLRDDDEAPEVPTEARVPDAEDPSLDIPSAFPWWPVPEHCCDPPEAVQATAYHSNVRLADGRVGLLVDPGSYGNLVGAQWLEEASRQMPHLPSMTTRAQPLQVGGVGKGAQVCREDCRLPIAMTRQDGSITTGTFSSPVVLQSGCPALLGLKALQDNRAILDLGKKQLHFVGQGEPTLVLPPGSETFQLEAAVSGHLLLPCAARGPASAGEHHLFSESDAAECHLVSPAGERSEHERICQEACACFDPVKAMQVVVDIACKLHQGEGTSSSQRFEGSQGLSLCFGAYTYGGKQGITKITAERPWLTQLICRTLAHAVPAEEYTSFMLLKDSEAPMHIDKYNHGKNIVLPLKLPPHGGGLWVELRPGDKVSGEVAVHHDGSTHVAGQVFKLQVGVPQTFCPKARHATEPWTRGHRVVIAAYTTGGYARLAAPEARELTSLGFAMPSGSVRQVQEALLAESQSSQDSPVHSKPLQQDQQVHEAAQVESKSSQDWSVHSKSSETRPTGASASSAKHRRSSCMTVIRRVLLISLFHSSASAFLSQGWEPTRFRPLELLRSGFDDAVSRLKQDEYSALWVDLADARHFGGQERTSQICSRLAVLFTWAERQAVPVILAASRRTAWNHPGFKQLVDRGQFYTSHHSWCRLGARISAATSAERHKVLSTIRLPNHDCRCSTEIEHVFDLDDKSPGSAKIRAQAEQTVVASIVAALGRVLDAGQGSPKPSDPVDATSFSTSTTTDFVCATCGLMQAGPGCRFCDADSIRTFSVLSPASPASSSNQEPCKVEPQAPNDCYPTESKLMQRQKQKANKAAGIEPTVQRRHKHVEQHFDDCGEDLSSLSFPVAGNLLDDSDSSGDDAGQIADALVNRQLNAFETWTRCGSTGDQVPAFTPETVVAVDVDEMQSILSSASYTSWGVEIVELFGGQGQTSRLCVRRKLRAGHNFELLTGVNLADPVAQRKVLGYISIAKPLVVVMAPVCSPYGPLGNWNRIINPGAWQQSVGNAEPLAAFSGRVAEVQLTQQRYFLIEQPYPSKLYEVDPWPKVRQHPKCVRVVFHQCMLGQSVQGLLAKKPTELVANHRCLIAAFEGLQCDNSHAHAQLLGGRAHQTQRWPVQMCSKIAHGINILTRKLVHEGALAGNVCKKRATGDAYVAGCVYPSVSAGTDEAGDSQQPESSEAWRGCKGCLWRLHRGDPLHSRVRGVCKYPDDETFIFDCPGCKARKNRLSPLLVSQRLWVLYWIDTRSMLADALTKGSCSRELITAAMSGNLLMPQPYEIQEIRR</sequence>
<feature type="region of interest" description="Disordered" evidence="5">
    <location>
        <begin position="985"/>
        <end position="1043"/>
    </location>
</feature>
<feature type="region of interest" description="Disordered" evidence="5">
    <location>
        <begin position="401"/>
        <end position="426"/>
    </location>
</feature>